<comment type="similarity">
    <text evidence="2">Belongs to the akirin family.</text>
</comment>
<comment type="subcellular location">
    <subcellularLocation>
        <location evidence="1">Nucleus</location>
    </subcellularLocation>
</comment>
<protein>
    <submittedName>
        <fullName evidence="4">Uncharacterized protein</fullName>
    </submittedName>
</protein>
<keyword evidence="5" id="KW-1185">Reference proteome</keyword>
<dbReference type="PANTHER" id="PTHR13293">
    <property type="entry name" value="AKIRIN-RELATED"/>
    <property type="match status" value="1"/>
</dbReference>
<dbReference type="GO" id="GO:0003712">
    <property type="term" value="F:transcription coregulator activity"/>
    <property type="evidence" value="ECO:0007669"/>
    <property type="project" value="TreeGrafter"/>
</dbReference>
<sequence>MSFGGDSANSFVMHGEKGPEDITRIDAKKDLGIWLSPNLSFSLHLEKSAQKAFAVLRMIRRTFSRITRTDFQILYGAYVRPLLEYANPVVYSGRTKDVILIERVQRAATKMVAGLKSMDYETRLVVLDLFPLEYRRLRGDLILTYALFEQGLANRFFTVDPANTRRGHAPAIVAALVGRGFLHCAESALQMACATLKRSQNFDLLDSCASKRRRFGSFLNTPTVSLDVPQSPFVPSQPTTQLQLKRRIKEEIKRLQRRRLIPRFLGTPAPATQTTFGSELREDNAAVASCSGSFRSMALRSPQPDSADSDGDQSPVRSSEPTFQSFQSVNRTSVVLSTTPLSPRMRSPARTLDSVPIFTLPQVTALCDRLIKEREDELRQEYDLILSCKLAEQYEAFLKFNHDQLQSRFQNTPMSYVS</sequence>
<reference evidence="4 5" key="2">
    <citation type="journal article" date="2021" name="Genomics">
        <title>High-quality reference genome for Clonorchis sinensis.</title>
        <authorList>
            <person name="Young N.D."/>
            <person name="Stroehlein A.J."/>
            <person name="Kinkar L."/>
            <person name="Wang T."/>
            <person name="Sohn W.M."/>
            <person name="Chang B.C.H."/>
            <person name="Kaur P."/>
            <person name="Weisz D."/>
            <person name="Dudchenko O."/>
            <person name="Aiden E.L."/>
            <person name="Korhonen P.K."/>
            <person name="Gasser R.B."/>
        </authorList>
    </citation>
    <scope>NUCLEOTIDE SEQUENCE [LARGE SCALE GENOMIC DNA]</scope>
    <source>
        <strain evidence="4">Cs-k2</strain>
    </source>
</reference>
<dbReference type="AlphaFoldDB" id="A0A3R7CJK0"/>
<dbReference type="InterPro" id="IPR024132">
    <property type="entry name" value="Akirin"/>
</dbReference>
<proteinExistence type="inferred from homology"/>
<dbReference type="InParanoid" id="A0A3R7CJK0"/>
<name>A0A3R7CJK0_CLOSI</name>
<dbReference type="FunCoup" id="A0A3R7CJK0">
    <property type="interactions" value="1074"/>
</dbReference>
<evidence type="ECO:0000256" key="3">
    <source>
        <dbReference type="ARBA" id="ARBA00023242"/>
    </source>
</evidence>
<accession>A0A3R7CJK0</accession>
<comment type="caution">
    <text evidence="4">The sequence shown here is derived from an EMBL/GenBank/DDBJ whole genome shotgun (WGS) entry which is preliminary data.</text>
</comment>
<evidence type="ECO:0000256" key="1">
    <source>
        <dbReference type="ARBA" id="ARBA00004123"/>
    </source>
</evidence>
<dbReference type="OrthoDB" id="10039914at2759"/>
<dbReference type="PANTHER" id="PTHR13293:SF6">
    <property type="entry name" value="AKIRIN-RELATED"/>
    <property type="match status" value="1"/>
</dbReference>
<dbReference type="GO" id="GO:0000785">
    <property type="term" value="C:chromatin"/>
    <property type="evidence" value="ECO:0007669"/>
    <property type="project" value="TreeGrafter"/>
</dbReference>
<evidence type="ECO:0000313" key="4">
    <source>
        <dbReference type="EMBL" id="KAG5443209.1"/>
    </source>
</evidence>
<reference evidence="4 5" key="1">
    <citation type="journal article" date="2018" name="Biotechnol. Adv.">
        <title>Improved genomic resources and new bioinformatic workflow for the carcinogenic parasite Clonorchis sinensis: Biotechnological implications.</title>
        <authorList>
            <person name="Wang D."/>
            <person name="Korhonen P.K."/>
            <person name="Gasser R.B."/>
            <person name="Young N.D."/>
        </authorList>
    </citation>
    <scope>NUCLEOTIDE SEQUENCE [LARGE SCALE GENOMIC DNA]</scope>
    <source>
        <strain evidence="4">Cs-k2</strain>
    </source>
</reference>
<gene>
    <name evidence="4" type="ORF">CSKR_110556</name>
</gene>
<dbReference type="GO" id="GO:0045944">
    <property type="term" value="P:positive regulation of transcription by RNA polymerase II"/>
    <property type="evidence" value="ECO:0007669"/>
    <property type="project" value="TreeGrafter"/>
</dbReference>
<evidence type="ECO:0000313" key="5">
    <source>
        <dbReference type="Proteomes" id="UP000286415"/>
    </source>
</evidence>
<dbReference type="STRING" id="79923.A0A3R7CJK0"/>
<dbReference type="GO" id="GO:0005634">
    <property type="term" value="C:nucleus"/>
    <property type="evidence" value="ECO:0007669"/>
    <property type="project" value="UniProtKB-SubCell"/>
</dbReference>
<dbReference type="EMBL" id="NIRI02000056">
    <property type="protein sequence ID" value="KAG5443209.1"/>
    <property type="molecule type" value="Genomic_DNA"/>
</dbReference>
<evidence type="ECO:0000256" key="2">
    <source>
        <dbReference type="ARBA" id="ARBA00005625"/>
    </source>
</evidence>
<organism evidence="4 5">
    <name type="scientific">Clonorchis sinensis</name>
    <name type="common">Chinese liver fluke</name>
    <dbReference type="NCBI Taxonomy" id="79923"/>
    <lineage>
        <taxon>Eukaryota</taxon>
        <taxon>Metazoa</taxon>
        <taxon>Spiralia</taxon>
        <taxon>Lophotrochozoa</taxon>
        <taxon>Platyhelminthes</taxon>
        <taxon>Trematoda</taxon>
        <taxon>Digenea</taxon>
        <taxon>Opisthorchiida</taxon>
        <taxon>Opisthorchiata</taxon>
        <taxon>Opisthorchiidae</taxon>
        <taxon>Clonorchis</taxon>
    </lineage>
</organism>
<dbReference type="GO" id="GO:0045089">
    <property type="term" value="P:positive regulation of innate immune response"/>
    <property type="evidence" value="ECO:0007669"/>
    <property type="project" value="TreeGrafter"/>
</dbReference>
<keyword evidence="3" id="KW-0539">Nucleus</keyword>
<dbReference type="Proteomes" id="UP000286415">
    <property type="component" value="Unassembled WGS sequence"/>
</dbReference>